<evidence type="ECO:0000313" key="3">
    <source>
        <dbReference type="Proteomes" id="UP000727907"/>
    </source>
</evidence>
<gene>
    <name evidence="2" type="ORF">KQ910_08360</name>
</gene>
<dbReference type="EMBL" id="JAHOPB010000001">
    <property type="protein sequence ID" value="MBU8873773.1"/>
    <property type="molecule type" value="Genomic_DNA"/>
</dbReference>
<name>A0ABS6IGQ2_9HYPH</name>
<evidence type="ECO:0000256" key="1">
    <source>
        <dbReference type="SAM" id="SignalP"/>
    </source>
</evidence>
<sequence>MRLIHLPLLGLLLLPVGVQAADQAAASACAAQLSKDGQLLYGKVAPTMTPKTDIKDALTGVARPMVMGGSMSRDNARVAAEAAGECLKFLK</sequence>
<accession>A0ABS6IGQ2</accession>
<proteinExistence type="predicted"/>
<organism evidence="2 3">
    <name type="scientific">Reyranella humidisoli</name>
    <dbReference type="NCBI Taxonomy" id="2849149"/>
    <lineage>
        <taxon>Bacteria</taxon>
        <taxon>Pseudomonadati</taxon>
        <taxon>Pseudomonadota</taxon>
        <taxon>Alphaproteobacteria</taxon>
        <taxon>Hyphomicrobiales</taxon>
        <taxon>Reyranellaceae</taxon>
        <taxon>Reyranella</taxon>
    </lineage>
</organism>
<keyword evidence="1" id="KW-0732">Signal</keyword>
<feature type="signal peptide" evidence="1">
    <location>
        <begin position="1"/>
        <end position="20"/>
    </location>
</feature>
<feature type="chain" id="PRO_5046268763" evidence="1">
    <location>
        <begin position="21"/>
        <end position="91"/>
    </location>
</feature>
<reference evidence="2 3" key="1">
    <citation type="submission" date="2021-06" db="EMBL/GenBank/DDBJ databases">
        <authorList>
            <person name="Lee D.H."/>
        </authorList>
    </citation>
    <scope>NUCLEOTIDE SEQUENCE [LARGE SCALE GENOMIC DNA]</scope>
    <source>
        <strain evidence="2 3">MMS21-HV4-11</strain>
    </source>
</reference>
<comment type="caution">
    <text evidence="2">The sequence shown here is derived from an EMBL/GenBank/DDBJ whole genome shotgun (WGS) entry which is preliminary data.</text>
</comment>
<dbReference type="Proteomes" id="UP000727907">
    <property type="component" value="Unassembled WGS sequence"/>
</dbReference>
<protein>
    <submittedName>
        <fullName evidence="2">Uncharacterized protein</fullName>
    </submittedName>
</protein>
<dbReference type="RefSeq" id="WP_216958248.1">
    <property type="nucleotide sequence ID" value="NZ_JAHOPB010000001.1"/>
</dbReference>
<keyword evidence="3" id="KW-1185">Reference proteome</keyword>
<evidence type="ECO:0000313" key="2">
    <source>
        <dbReference type="EMBL" id="MBU8873773.1"/>
    </source>
</evidence>